<dbReference type="SUPFAM" id="SSF82784">
    <property type="entry name" value="OsmC-like"/>
    <property type="match status" value="1"/>
</dbReference>
<evidence type="ECO:0000313" key="2">
    <source>
        <dbReference type="EMBL" id="NJB98193.1"/>
    </source>
</evidence>
<sequence>MEILYETRARVVGGRTGNATIDDGALALRLTSPPALGGGDSGGTNPEQLFATSYAACFLSALRFVAHRRPLVVPEGSAVVASVGIGMREDCAGFGLAVTLSISLPGLEPSIAAELVEEAEQVCPYSHLMRNGVDISVGIRD</sequence>
<dbReference type="PANTHER" id="PTHR33797:SF2">
    <property type="entry name" value="ORGANIC HYDROPEROXIDE RESISTANCE PROTEIN-LIKE"/>
    <property type="match status" value="1"/>
</dbReference>
<gene>
    <name evidence="2" type="ORF">GGR89_002524</name>
</gene>
<comment type="caution">
    <text evidence="2">The sequence shown here is derived from an EMBL/GenBank/DDBJ whole genome shotgun (WGS) entry which is preliminary data.</text>
</comment>
<name>A0A7X6BD21_9SPHN</name>
<dbReference type="PANTHER" id="PTHR33797">
    <property type="entry name" value="ORGANIC HYDROPEROXIDE RESISTANCE PROTEIN-LIKE"/>
    <property type="match status" value="1"/>
</dbReference>
<dbReference type="EMBL" id="JAATJB010000007">
    <property type="protein sequence ID" value="NJB98193.1"/>
    <property type="molecule type" value="Genomic_DNA"/>
</dbReference>
<dbReference type="Proteomes" id="UP000531251">
    <property type="component" value="Unassembled WGS sequence"/>
</dbReference>
<dbReference type="InterPro" id="IPR003718">
    <property type="entry name" value="OsmC/Ohr_fam"/>
</dbReference>
<evidence type="ECO:0000313" key="3">
    <source>
        <dbReference type="Proteomes" id="UP000531251"/>
    </source>
</evidence>
<reference evidence="2 3" key="1">
    <citation type="submission" date="2020-03" db="EMBL/GenBank/DDBJ databases">
        <title>Genomic Encyclopedia of Type Strains, Phase IV (KMG-IV): sequencing the most valuable type-strain genomes for metagenomic binning, comparative biology and taxonomic classification.</title>
        <authorList>
            <person name="Goeker M."/>
        </authorList>
    </citation>
    <scope>NUCLEOTIDE SEQUENCE [LARGE SCALE GENOMIC DNA]</scope>
    <source>
        <strain evidence="2 3">DSM 7225</strain>
    </source>
</reference>
<dbReference type="InterPro" id="IPR019953">
    <property type="entry name" value="OHR"/>
</dbReference>
<evidence type="ECO:0000256" key="1">
    <source>
        <dbReference type="ARBA" id="ARBA00007378"/>
    </source>
</evidence>
<protein>
    <submittedName>
        <fullName evidence="2">Ohr subfamily peroxiredoxin</fullName>
    </submittedName>
</protein>
<dbReference type="Pfam" id="PF02566">
    <property type="entry name" value="OsmC"/>
    <property type="match status" value="1"/>
</dbReference>
<dbReference type="NCBIfam" id="TIGR03561">
    <property type="entry name" value="organ_hyd_perox"/>
    <property type="match status" value="1"/>
</dbReference>
<dbReference type="Gene3D" id="3.30.300.20">
    <property type="match status" value="1"/>
</dbReference>
<dbReference type="Gene3D" id="2.20.25.10">
    <property type="match status" value="1"/>
</dbReference>
<keyword evidence="3" id="KW-1185">Reference proteome</keyword>
<dbReference type="AlphaFoldDB" id="A0A7X6BD21"/>
<dbReference type="RefSeq" id="WP_125976742.1">
    <property type="nucleotide sequence ID" value="NZ_BAAADY010000003.1"/>
</dbReference>
<accession>A0A7X6BD21</accession>
<dbReference type="InterPro" id="IPR015946">
    <property type="entry name" value="KH_dom-like_a/b"/>
</dbReference>
<organism evidence="2 3">
    <name type="scientific">Sphingomonas trueperi</name>
    <dbReference type="NCBI Taxonomy" id="53317"/>
    <lineage>
        <taxon>Bacteria</taxon>
        <taxon>Pseudomonadati</taxon>
        <taxon>Pseudomonadota</taxon>
        <taxon>Alphaproteobacteria</taxon>
        <taxon>Sphingomonadales</taxon>
        <taxon>Sphingomonadaceae</taxon>
        <taxon>Sphingomonas</taxon>
    </lineage>
</organism>
<proteinExistence type="inferred from homology"/>
<dbReference type="InterPro" id="IPR036102">
    <property type="entry name" value="OsmC/Ohrsf"/>
</dbReference>
<dbReference type="GO" id="GO:0006979">
    <property type="term" value="P:response to oxidative stress"/>
    <property type="evidence" value="ECO:0007669"/>
    <property type="project" value="InterPro"/>
</dbReference>
<comment type="similarity">
    <text evidence="1">Belongs to the OsmC/Ohr family.</text>
</comment>